<sequence>MIKMISATVYKNSLNKFGEQVCGDNYQLGKTEDSKLIILSDGMGSGIKASILSILTTEIIGTMYKKGVKIEEIVDTITKTLPVCKVRGIAYSTFTLVQIFKSGKVKIINYDNPSPVILTKGELYKPKYITKRINEKDIKITEFEIFAEDFIFIMSDGLVHAGLGRLMNFGWGEENIANYLKRMYRKTREIKYIVDSLIAVTESYYGFEPGDDSTLIGIKSIENPIATIFTGPPLNPKTDEYYVKRFFSRIGKKVICGGTTSNIVSRVLDEEIEIKLEGEKLGKLPPTGTMKGVDLITEGVLTLKYLNRMLDKCKDNMHEINIPEKMNSGEKLFSILTECDEVNILVGRKVNAFYHNPNLPFDMSIRSTLIRGLSKNLERLGKTVNIEYC</sequence>
<gene>
    <name evidence="3" type="ORF">HLVA_15990</name>
</gene>
<reference evidence="3 4" key="1">
    <citation type="submission" date="2022-11" db="EMBL/GenBank/DDBJ databases">
        <title>Haliovirga abyssi gen. nov., sp. nov., a mesophilic fermentative bacterium isolated from the Iheya North hydrothermal field and the proposal of Haliovirgaceae fam. nov.</title>
        <authorList>
            <person name="Miyazaki U."/>
            <person name="Tame A."/>
            <person name="Miyazaki J."/>
            <person name="Takai K."/>
            <person name="Sawayama S."/>
            <person name="Kitajima M."/>
            <person name="Okamoto A."/>
            <person name="Nakagawa S."/>
        </authorList>
    </citation>
    <scope>NUCLEOTIDE SEQUENCE [LARGE SCALE GENOMIC DNA]</scope>
    <source>
        <strain evidence="3 4">IC12</strain>
    </source>
</reference>
<dbReference type="GO" id="GO:0016791">
    <property type="term" value="F:phosphatase activity"/>
    <property type="evidence" value="ECO:0007669"/>
    <property type="project" value="TreeGrafter"/>
</dbReference>
<dbReference type="InterPro" id="IPR036457">
    <property type="entry name" value="PPM-type-like_dom_sf"/>
</dbReference>
<evidence type="ECO:0000256" key="1">
    <source>
        <dbReference type="ARBA" id="ARBA00022801"/>
    </source>
</evidence>
<dbReference type="Gene3D" id="3.60.40.10">
    <property type="entry name" value="PPM-type phosphatase domain"/>
    <property type="match status" value="1"/>
</dbReference>
<evidence type="ECO:0000313" key="4">
    <source>
        <dbReference type="Proteomes" id="UP001321582"/>
    </source>
</evidence>
<dbReference type="Pfam" id="PF07228">
    <property type="entry name" value="SpoIIE"/>
    <property type="match status" value="1"/>
</dbReference>
<dbReference type="InterPro" id="IPR052016">
    <property type="entry name" value="Bact_Sigma-Reg"/>
</dbReference>
<proteinExistence type="predicted"/>
<accession>A0AAU9E3J4</accession>
<dbReference type="InterPro" id="IPR001932">
    <property type="entry name" value="PPM-type_phosphatase-like_dom"/>
</dbReference>
<dbReference type="AlphaFoldDB" id="A0AAU9E3J4"/>
<evidence type="ECO:0000259" key="2">
    <source>
        <dbReference type="SMART" id="SM00331"/>
    </source>
</evidence>
<keyword evidence="1" id="KW-0378">Hydrolase</keyword>
<keyword evidence="4" id="KW-1185">Reference proteome</keyword>
<organism evidence="3 4">
    <name type="scientific">Haliovirga abyssi</name>
    <dbReference type="NCBI Taxonomy" id="2996794"/>
    <lineage>
        <taxon>Bacteria</taxon>
        <taxon>Fusobacteriati</taxon>
        <taxon>Fusobacteriota</taxon>
        <taxon>Fusobacteriia</taxon>
        <taxon>Fusobacteriales</taxon>
        <taxon>Haliovirgaceae</taxon>
        <taxon>Haliovirga</taxon>
    </lineage>
</organism>
<dbReference type="EMBL" id="AP027059">
    <property type="protein sequence ID" value="BDU51030.1"/>
    <property type="molecule type" value="Genomic_DNA"/>
</dbReference>
<protein>
    <submittedName>
        <fullName evidence="3">Serine/threonine phosphatase</fullName>
    </submittedName>
</protein>
<dbReference type="PANTHER" id="PTHR43156">
    <property type="entry name" value="STAGE II SPORULATION PROTEIN E-RELATED"/>
    <property type="match status" value="1"/>
</dbReference>
<dbReference type="KEGG" id="haby:HLVA_15990"/>
<evidence type="ECO:0000313" key="3">
    <source>
        <dbReference type="EMBL" id="BDU51030.1"/>
    </source>
</evidence>
<name>A0AAU9E3J4_9FUSO</name>
<feature type="domain" description="PPM-type phosphatase" evidence="2">
    <location>
        <begin position="6"/>
        <end position="220"/>
    </location>
</feature>
<dbReference type="SUPFAM" id="SSF81606">
    <property type="entry name" value="PP2C-like"/>
    <property type="match status" value="1"/>
</dbReference>
<dbReference type="SMART" id="SM00331">
    <property type="entry name" value="PP2C_SIG"/>
    <property type="match status" value="1"/>
</dbReference>
<dbReference type="PANTHER" id="PTHR43156:SF2">
    <property type="entry name" value="STAGE II SPORULATION PROTEIN E"/>
    <property type="match status" value="1"/>
</dbReference>
<dbReference type="Proteomes" id="UP001321582">
    <property type="component" value="Chromosome"/>
</dbReference>